<evidence type="ECO:0000256" key="8">
    <source>
        <dbReference type="ARBA" id="ARBA00022801"/>
    </source>
</evidence>
<proteinExistence type="inferred from homology"/>
<keyword evidence="8" id="KW-0378">Hydrolase</keyword>
<dbReference type="EMBL" id="WTVH01000011">
    <property type="protein sequence ID" value="NMF93201.1"/>
    <property type="molecule type" value="Genomic_DNA"/>
</dbReference>
<dbReference type="Pfam" id="PF03167">
    <property type="entry name" value="UDG"/>
    <property type="match status" value="1"/>
</dbReference>
<keyword evidence="7" id="KW-0227">DNA damage</keyword>
<evidence type="ECO:0000256" key="7">
    <source>
        <dbReference type="ARBA" id="ARBA00022763"/>
    </source>
</evidence>
<dbReference type="InterPro" id="IPR005122">
    <property type="entry name" value="Uracil-DNA_glycosylase-like"/>
</dbReference>
<keyword evidence="11" id="KW-0234">DNA repair</keyword>
<comment type="caution">
    <text evidence="14">The sequence shown here is derived from an EMBL/GenBank/DDBJ whole genome shotgun (WGS) entry which is preliminary data.</text>
</comment>
<feature type="compositionally biased region" description="Low complexity" evidence="12">
    <location>
        <begin position="29"/>
        <end position="49"/>
    </location>
</feature>
<keyword evidence="15" id="KW-1185">Reference proteome</keyword>
<dbReference type="Proteomes" id="UP000601990">
    <property type="component" value="Unassembled WGS sequence"/>
</dbReference>
<reference evidence="14" key="1">
    <citation type="submission" date="2019-12" db="EMBL/GenBank/DDBJ databases">
        <title>Comparative genomics gives insights into the taxonomy of the Azoarcus-Aromatoleum group and reveals separate origins of nif in the plant-associated Azoarcus and non-plant-associated Aromatoleum sub-groups.</title>
        <authorList>
            <person name="Lafos M."/>
            <person name="Maluk M."/>
            <person name="Batista M."/>
            <person name="Junghare M."/>
            <person name="Carmona M."/>
            <person name="Faoro H."/>
            <person name="Cruz L.M."/>
            <person name="Battistoni F."/>
            <person name="De Souza E."/>
            <person name="Pedrosa F."/>
            <person name="Chen W.-M."/>
            <person name="Poole P.S."/>
            <person name="Dixon R.A."/>
            <person name="James E.K."/>
        </authorList>
    </citation>
    <scope>NUCLEOTIDE SEQUENCE</scope>
    <source>
        <strain evidence="14">U120</strain>
    </source>
</reference>
<feature type="compositionally biased region" description="Polar residues" evidence="12">
    <location>
        <begin position="55"/>
        <end position="67"/>
    </location>
</feature>
<dbReference type="InterPro" id="IPR005273">
    <property type="entry name" value="Ura-DNA_glyco_family4"/>
</dbReference>
<comment type="similarity">
    <text evidence="2">Belongs to the uracil-DNA glycosylase (UDG) superfamily. Type 4 (UDGa) family.</text>
</comment>
<evidence type="ECO:0000256" key="1">
    <source>
        <dbReference type="ARBA" id="ARBA00001400"/>
    </source>
</evidence>
<dbReference type="CDD" id="cd10030">
    <property type="entry name" value="UDG-F4_TTUDGA_SPO1dp_like"/>
    <property type="match status" value="1"/>
</dbReference>
<sequence length="278" mass="30317">MNQRRDAVLREMGLAPLWRLRGTPQALQADAPEAVPEEPAAVAPSAREAGIVSAQERQASHRSQSVPAPQPGPVALAPAADYPDERAGRIETLDWDALDADIRACTACRLCERRRQAVPGVGDRQARWMFVGEGPGAEEDQRGEPFVGVAGKLLDAMLAAIGLKRDEGVYIANAVKCRPPHNRTPENDEIEACQPYLARQIALVQPRLLVALGRPAARALLGVDVAIGAARGQVFRYRGTPVIVTYHPAYLLRNQRDKAKVWEDLCFARQLMEKSTPG</sequence>
<evidence type="ECO:0000256" key="5">
    <source>
        <dbReference type="ARBA" id="ARBA00022485"/>
    </source>
</evidence>
<evidence type="ECO:0000256" key="4">
    <source>
        <dbReference type="ARBA" id="ARBA00019403"/>
    </source>
</evidence>
<dbReference type="PANTHER" id="PTHR33693">
    <property type="entry name" value="TYPE-5 URACIL-DNA GLYCOSYLASE"/>
    <property type="match status" value="1"/>
</dbReference>
<dbReference type="SMART" id="SM00986">
    <property type="entry name" value="UDG"/>
    <property type="match status" value="1"/>
</dbReference>
<keyword evidence="6" id="KW-0479">Metal-binding</keyword>
<dbReference type="SUPFAM" id="SSF52141">
    <property type="entry name" value="Uracil-DNA glycosylase-like"/>
    <property type="match status" value="1"/>
</dbReference>
<evidence type="ECO:0000256" key="6">
    <source>
        <dbReference type="ARBA" id="ARBA00022723"/>
    </source>
</evidence>
<dbReference type="Gene3D" id="3.40.470.10">
    <property type="entry name" value="Uracil-DNA glycosylase-like domain"/>
    <property type="match status" value="1"/>
</dbReference>
<evidence type="ECO:0000256" key="12">
    <source>
        <dbReference type="SAM" id="MobiDB-lite"/>
    </source>
</evidence>
<keyword evidence="5" id="KW-0004">4Fe-4S</keyword>
<organism evidence="14 15">
    <name type="scientific">Aromatoleum buckelii</name>
    <dbReference type="NCBI Taxonomy" id="200254"/>
    <lineage>
        <taxon>Bacteria</taxon>
        <taxon>Pseudomonadati</taxon>
        <taxon>Pseudomonadota</taxon>
        <taxon>Betaproteobacteria</taxon>
        <taxon>Rhodocyclales</taxon>
        <taxon>Rhodocyclaceae</taxon>
        <taxon>Aromatoleum</taxon>
    </lineage>
</organism>
<dbReference type="PANTHER" id="PTHR33693:SF1">
    <property type="entry name" value="TYPE-4 URACIL-DNA GLYCOSYLASE"/>
    <property type="match status" value="1"/>
</dbReference>
<comment type="catalytic activity">
    <reaction evidence="1">
        <text>Hydrolyzes single-stranded DNA or mismatched double-stranded DNA and polynucleotides, releasing free uracil.</text>
        <dbReference type="EC" id="3.2.2.27"/>
    </reaction>
</comment>
<evidence type="ECO:0000313" key="14">
    <source>
        <dbReference type="EMBL" id="NMF93201.1"/>
    </source>
</evidence>
<evidence type="ECO:0000256" key="3">
    <source>
        <dbReference type="ARBA" id="ARBA00012030"/>
    </source>
</evidence>
<dbReference type="EC" id="3.2.2.27" evidence="3"/>
<evidence type="ECO:0000259" key="13">
    <source>
        <dbReference type="SMART" id="SM00986"/>
    </source>
</evidence>
<feature type="domain" description="Uracil-DNA glycosylase-like" evidence="13">
    <location>
        <begin position="119"/>
        <end position="266"/>
    </location>
</feature>
<evidence type="ECO:0000256" key="9">
    <source>
        <dbReference type="ARBA" id="ARBA00023004"/>
    </source>
</evidence>
<evidence type="ECO:0000256" key="11">
    <source>
        <dbReference type="ARBA" id="ARBA00023204"/>
    </source>
</evidence>
<dbReference type="InterPro" id="IPR051536">
    <property type="entry name" value="UDG_Type-4/5"/>
</dbReference>
<dbReference type="InterPro" id="IPR036895">
    <property type="entry name" value="Uracil-DNA_glycosylase-like_sf"/>
</dbReference>
<protein>
    <recommendedName>
        <fullName evidence="4">Type-4 uracil-DNA glycosylase</fullName>
        <ecNumber evidence="3">3.2.2.27</ecNumber>
    </recommendedName>
</protein>
<keyword evidence="9" id="KW-0408">Iron</keyword>
<accession>A0ABX1N0D0</accession>
<keyword evidence="10" id="KW-0411">Iron-sulfur</keyword>
<name>A0ABX1N0D0_9RHOO</name>
<feature type="region of interest" description="Disordered" evidence="12">
    <location>
        <begin position="25"/>
        <end position="79"/>
    </location>
</feature>
<gene>
    <name evidence="14" type="ORF">GO608_07660</name>
</gene>
<dbReference type="RefSeq" id="WP_169198481.1">
    <property type="nucleotide sequence ID" value="NZ_WTVH02000010.1"/>
</dbReference>
<dbReference type="NCBIfam" id="TIGR00758">
    <property type="entry name" value="UDG_fam4"/>
    <property type="match status" value="1"/>
</dbReference>
<evidence type="ECO:0000256" key="10">
    <source>
        <dbReference type="ARBA" id="ARBA00023014"/>
    </source>
</evidence>
<evidence type="ECO:0000256" key="2">
    <source>
        <dbReference type="ARBA" id="ARBA00006521"/>
    </source>
</evidence>
<dbReference type="SMART" id="SM00987">
    <property type="entry name" value="UreE_C"/>
    <property type="match status" value="1"/>
</dbReference>
<evidence type="ECO:0000313" key="15">
    <source>
        <dbReference type="Proteomes" id="UP000601990"/>
    </source>
</evidence>